<dbReference type="PANTHER" id="PTHR47738:SF1">
    <property type="entry name" value="NITROGEN REGULATORY PROTEIN"/>
    <property type="match status" value="1"/>
</dbReference>
<dbReference type="EMBL" id="QNBE01000022">
    <property type="protein sequence ID" value="RKX70934.1"/>
    <property type="molecule type" value="Genomic_DNA"/>
</dbReference>
<protein>
    <recommendedName>
        <fullName evidence="1">PTS EIIA type-2 domain-containing protein</fullName>
    </recommendedName>
</protein>
<gene>
    <name evidence="2" type="ORF">DRP53_03275</name>
</gene>
<dbReference type="PROSITE" id="PS51094">
    <property type="entry name" value="PTS_EIIA_TYPE_2"/>
    <property type="match status" value="1"/>
</dbReference>
<comment type="caution">
    <text evidence="2">The sequence shown here is derived from an EMBL/GenBank/DDBJ whole genome shotgun (WGS) entry which is preliminary data.</text>
</comment>
<sequence length="146" mass="16664">MVTEILTPERVLIDLTVENKQDLLLELCENLKIKNWRKIHKAVIKRERIMSTGIGDGIAIPRCLIDGLDRPLGCLAILKNPIDFESLDRRPVKIALLLAIPKGSSDHARILATFIELLAQESIQKHLIRIKSPQEIIRFLDSREEE</sequence>
<dbReference type="InterPro" id="IPR002178">
    <property type="entry name" value="PTS_EIIA_type-2_dom"/>
</dbReference>
<dbReference type="SUPFAM" id="SSF55804">
    <property type="entry name" value="Phoshotransferase/anion transport protein"/>
    <property type="match status" value="1"/>
</dbReference>
<dbReference type="Proteomes" id="UP000268469">
    <property type="component" value="Unassembled WGS sequence"/>
</dbReference>
<dbReference type="Gene3D" id="3.40.930.10">
    <property type="entry name" value="Mannitol-specific EII, Chain A"/>
    <property type="match status" value="1"/>
</dbReference>
<dbReference type="InterPro" id="IPR016152">
    <property type="entry name" value="PTrfase/Anion_transptr"/>
</dbReference>
<dbReference type="AlphaFoldDB" id="A0A660SJI2"/>
<dbReference type="Pfam" id="PF00359">
    <property type="entry name" value="PTS_EIIA_2"/>
    <property type="match status" value="1"/>
</dbReference>
<accession>A0A660SJI2</accession>
<organism evidence="2 3">
    <name type="scientific">candidate division WOR-3 bacterium</name>
    <dbReference type="NCBI Taxonomy" id="2052148"/>
    <lineage>
        <taxon>Bacteria</taxon>
        <taxon>Bacteria division WOR-3</taxon>
    </lineage>
</organism>
<feature type="domain" description="PTS EIIA type-2" evidence="1">
    <location>
        <begin position="4"/>
        <end position="143"/>
    </location>
</feature>
<evidence type="ECO:0000313" key="3">
    <source>
        <dbReference type="Proteomes" id="UP000268469"/>
    </source>
</evidence>
<reference evidence="2 3" key="1">
    <citation type="submission" date="2018-06" db="EMBL/GenBank/DDBJ databases">
        <title>Extensive metabolic versatility and redundancy in microbially diverse, dynamic hydrothermal sediments.</title>
        <authorList>
            <person name="Dombrowski N."/>
            <person name="Teske A."/>
            <person name="Baker B.J."/>
        </authorList>
    </citation>
    <scope>NUCLEOTIDE SEQUENCE [LARGE SCALE GENOMIC DNA]</scope>
    <source>
        <strain evidence="2">B36_G15</strain>
    </source>
</reference>
<evidence type="ECO:0000313" key="2">
    <source>
        <dbReference type="EMBL" id="RKX70934.1"/>
    </source>
</evidence>
<dbReference type="GO" id="GO:0030295">
    <property type="term" value="F:protein kinase activator activity"/>
    <property type="evidence" value="ECO:0007669"/>
    <property type="project" value="TreeGrafter"/>
</dbReference>
<proteinExistence type="predicted"/>
<dbReference type="CDD" id="cd00211">
    <property type="entry name" value="PTS_IIA_fru"/>
    <property type="match status" value="1"/>
</dbReference>
<name>A0A660SJI2_UNCW3</name>
<dbReference type="InterPro" id="IPR051541">
    <property type="entry name" value="PTS_SugarTrans_NitroReg"/>
</dbReference>
<dbReference type="PANTHER" id="PTHR47738">
    <property type="entry name" value="PTS SYSTEM FRUCTOSE-LIKE EIIA COMPONENT-RELATED"/>
    <property type="match status" value="1"/>
</dbReference>
<evidence type="ECO:0000259" key="1">
    <source>
        <dbReference type="PROSITE" id="PS51094"/>
    </source>
</evidence>